<evidence type="ECO:0000256" key="6">
    <source>
        <dbReference type="ARBA" id="ARBA00023237"/>
    </source>
</evidence>
<comment type="function">
    <text evidence="1 8">The Vlp and Vsp proteins are antigenically distinct proteins, only one vlp or vsp gene is transcriptionally active at any one time. Switching between these genes is a mechanism of host immune response evasion.</text>
</comment>
<dbReference type="KEGG" id="btu:BT0_T07"/>
<evidence type="ECO:0000256" key="7">
    <source>
        <dbReference type="ARBA" id="ARBA00023288"/>
    </source>
</evidence>
<evidence type="ECO:0000256" key="8">
    <source>
        <dbReference type="RuleBase" id="RU363105"/>
    </source>
</evidence>
<proteinExistence type="predicted"/>
<keyword evidence="7 8" id="KW-0449">Lipoprotein</keyword>
<keyword evidence="9" id="KW-0614">Plasmid</keyword>
<sequence>MVGGVLGFDTNTKKSDVGNYFKKIQETVQGTKDKLNKIVADMKSENNPNASITETAVNKLVSETLSKIIDGAKIASEAIGSDNNPIANVATAGNDAAAGGVKGDGIENLVKGIKDLVEVILGDKGNAEAGDANKASDGGSRTANAADGEAGKLFATGNGPAGDQNNSKKVATDAAKAVGAVTGADILQAMVKDGGAATLAKNSAEQVAGANAKDSVIAGGIVLRAIAKGGKFANGNNAGNADVATVIKGAAISAVTKALGTLTIAIRNTIDVGLKEVKGAIKINATDTPVTTDNQTPETKS</sequence>
<reference evidence="9 10" key="1">
    <citation type="submission" date="2016-07" db="EMBL/GenBank/DDBJ databases">
        <title>Reassembled and rearranged: the organization and evolution of antigen-encoding plasmids in two relapsing fever Borrelia species.</title>
        <authorList>
            <person name="Barbour A.G."/>
            <person name="Dai Q."/>
            <person name="Miller S.C."/>
            <person name="Porcella S.F."/>
            <person name="Schwan T.G."/>
            <person name="Lopez J.E."/>
        </authorList>
    </citation>
    <scope>NUCLEOTIDE SEQUENCE [LARGE SCALE GENOMIC DNA]</scope>
    <source>
        <strain evidence="9 10">91E135</strain>
        <plasmid evidence="9 10">lpT39</plasmid>
    </source>
</reference>
<evidence type="ECO:0000256" key="3">
    <source>
        <dbReference type="ARBA" id="ARBA00022729"/>
    </source>
</evidence>
<accession>A0ABF7R057</accession>
<dbReference type="Proteomes" id="UP000001205">
    <property type="component" value="Plasmid lpT39"/>
</dbReference>
<keyword evidence="5 8" id="KW-0564">Palmitate</keyword>
<gene>
    <name evidence="9" type="primary">vlpC1</name>
    <name evidence="9" type="ORF">BT0_T07</name>
</gene>
<dbReference type="InterPro" id="IPR000680">
    <property type="entry name" value="Borrelia_lipo"/>
</dbReference>
<geneLocation type="plasmid" evidence="9 10">
    <name>lpT39</name>
</geneLocation>
<dbReference type="Pfam" id="PF00921">
    <property type="entry name" value="Lipoprotein_2"/>
    <property type="match status" value="1"/>
</dbReference>
<evidence type="ECO:0000313" key="10">
    <source>
        <dbReference type="Proteomes" id="UP000001205"/>
    </source>
</evidence>
<dbReference type="GO" id="GO:0009279">
    <property type="term" value="C:cell outer membrane"/>
    <property type="evidence" value="ECO:0007669"/>
    <property type="project" value="UniProtKB-SubCell"/>
</dbReference>
<evidence type="ECO:0000256" key="2">
    <source>
        <dbReference type="ARBA" id="ARBA00004459"/>
    </source>
</evidence>
<dbReference type="SUPFAM" id="SSF74748">
    <property type="entry name" value="Variable surface antigen VlsE"/>
    <property type="match status" value="1"/>
</dbReference>
<evidence type="ECO:0000256" key="5">
    <source>
        <dbReference type="ARBA" id="ARBA00023139"/>
    </source>
</evidence>
<keyword evidence="6 8" id="KW-0998">Cell outer membrane</keyword>
<name>A0ABF7R057_BORT9</name>
<protein>
    <recommendedName>
        <fullName evidence="8">Variable large protein</fullName>
    </recommendedName>
</protein>
<comment type="subcellular location">
    <subcellularLocation>
        <location evidence="2 8">Cell outer membrane</location>
        <topology evidence="2 8">Lipid-anchor</topology>
    </subcellularLocation>
</comment>
<evidence type="ECO:0000256" key="1">
    <source>
        <dbReference type="ARBA" id="ARBA00003932"/>
    </source>
</evidence>
<dbReference type="AlphaFoldDB" id="A0ABF7R057"/>
<keyword evidence="3" id="KW-0732">Signal</keyword>
<keyword evidence="10" id="KW-1185">Reference proteome</keyword>
<organism evidence="9 10">
    <name type="scientific">Borrelia turicatae (strain 91E135)</name>
    <dbReference type="NCBI Taxonomy" id="314724"/>
    <lineage>
        <taxon>Bacteria</taxon>
        <taxon>Pseudomonadati</taxon>
        <taxon>Spirochaetota</taxon>
        <taxon>Spirochaetia</taxon>
        <taxon>Spirochaetales</taxon>
        <taxon>Borreliaceae</taxon>
        <taxon>Borrelia</taxon>
    </lineage>
</organism>
<evidence type="ECO:0000313" key="9">
    <source>
        <dbReference type="EMBL" id="ASJ27743.1"/>
    </source>
</evidence>
<dbReference type="EMBL" id="CP019368">
    <property type="protein sequence ID" value="ASJ27743.1"/>
    <property type="molecule type" value="Genomic_DNA"/>
</dbReference>
<keyword evidence="4 8" id="KW-0472">Membrane</keyword>
<evidence type="ECO:0000256" key="4">
    <source>
        <dbReference type="ARBA" id="ARBA00023136"/>
    </source>
</evidence>